<accession>A0A6C0BZ26</accession>
<evidence type="ECO:0000313" key="2">
    <source>
        <dbReference type="EMBL" id="QHS97436.1"/>
    </source>
</evidence>
<name>A0A6C0BZ26_9ZZZZ</name>
<evidence type="ECO:0000256" key="1">
    <source>
        <dbReference type="SAM" id="Phobius"/>
    </source>
</evidence>
<proteinExistence type="predicted"/>
<dbReference type="Gene3D" id="2.60.120.200">
    <property type="match status" value="1"/>
</dbReference>
<keyword evidence="1" id="KW-1133">Transmembrane helix</keyword>
<feature type="transmembrane region" description="Helical" evidence="1">
    <location>
        <begin position="40"/>
        <end position="65"/>
    </location>
</feature>
<organism evidence="2">
    <name type="scientific">viral metagenome</name>
    <dbReference type="NCBI Taxonomy" id="1070528"/>
    <lineage>
        <taxon>unclassified sequences</taxon>
        <taxon>metagenomes</taxon>
        <taxon>organismal metagenomes</taxon>
    </lineage>
</organism>
<reference evidence="2" key="1">
    <citation type="journal article" date="2020" name="Nature">
        <title>Giant virus diversity and host interactions through global metagenomics.</title>
        <authorList>
            <person name="Schulz F."/>
            <person name="Roux S."/>
            <person name="Paez-Espino D."/>
            <person name="Jungbluth S."/>
            <person name="Walsh D.A."/>
            <person name="Denef V.J."/>
            <person name="McMahon K.D."/>
            <person name="Konstantinidis K.T."/>
            <person name="Eloe-Fadrosh E.A."/>
            <person name="Kyrpides N.C."/>
            <person name="Woyke T."/>
        </authorList>
    </citation>
    <scope>NUCLEOTIDE SEQUENCE</scope>
    <source>
        <strain evidence="2">GVMAG-M-3300020169-51</strain>
    </source>
</reference>
<dbReference type="EMBL" id="MN739295">
    <property type="protein sequence ID" value="QHS97436.1"/>
    <property type="molecule type" value="Genomic_DNA"/>
</dbReference>
<dbReference type="AlphaFoldDB" id="A0A6C0BZ26"/>
<keyword evidence="1" id="KW-0472">Membrane</keyword>
<dbReference type="SUPFAM" id="SSF49899">
    <property type="entry name" value="Concanavalin A-like lectins/glucanases"/>
    <property type="match status" value="1"/>
</dbReference>
<keyword evidence="1" id="KW-0812">Transmembrane</keyword>
<dbReference type="Pfam" id="PF13385">
    <property type="entry name" value="Laminin_G_3"/>
    <property type="match status" value="1"/>
</dbReference>
<dbReference type="InterPro" id="IPR013320">
    <property type="entry name" value="ConA-like_dom_sf"/>
</dbReference>
<sequence>MSGFLANATGTNSMGSGFGGGSSFRGSKEFFQSNSLIAKVAFLILVVILFVVLLRLGGALLTWFFSPSPNPKLVDGMKNAKIIKHIPVNPSVDNSTPILRSKNERDGIEFTWTVWLYIDDLEYNKGIKKHIFHKGDDKVISQDIDIKSTATCPALYLHENKNSLVIYMNTFGSMNESVEIDDIPLNKWINIAIRLEGNTMDVYINGQIAKRHEFNSVPMQNYGDTYVNANGGFSGLISDLWYHNSALTGVQIMNIVRNGPNLSAQDDIKIFPPYFSLKWYFQSPTNQYPSLPDVGASPSK</sequence>
<evidence type="ECO:0008006" key="3">
    <source>
        <dbReference type="Google" id="ProtNLM"/>
    </source>
</evidence>
<protein>
    <recommendedName>
        <fullName evidence="3">LamG-like jellyroll fold domain-containing protein</fullName>
    </recommendedName>
</protein>